<dbReference type="EMBL" id="BMAV01027882">
    <property type="protein sequence ID" value="GFS63101.1"/>
    <property type="molecule type" value="Genomic_DNA"/>
</dbReference>
<sequence>MPFIRHYIKLRYLFSREVMEYKLHVHHIMLFEFRLLRNAAERIRKICSVFPGSIRESQVQRWHKKFKEGNFSVENEQRSCKTIHVDNEDLKELIESEPLEN</sequence>
<evidence type="ECO:0000259" key="1">
    <source>
        <dbReference type="Pfam" id="PF17906"/>
    </source>
</evidence>
<reference evidence="2" key="1">
    <citation type="submission" date="2020-08" db="EMBL/GenBank/DDBJ databases">
        <title>Multicomponent nature underlies the extraordinary mechanical properties of spider dragline silk.</title>
        <authorList>
            <person name="Kono N."/>
            <person name="Nakamura H."/>
            <person name="Mori M."/>
            <person name="Yoshida Y."/>
            <person name="Ohtoshi R."/>
            <person name="Malay A.D."/>
            <person name="Moran D.A.P."/>
            <person name="Tomita M."/>
            <person name="Numata K."/>
            <person name="Arakawa K."/>
        </authorList>
    </citation>
    <scope>NUCLEOTIDE SEQUENCE</scope>
</reference>
<dbReference type="GO" id="GO:0015074">
    <property type="term" value="P:DNA integration"/>
    <property type="evidence" value="ECO:0007669"/>
    <property type="project" value="TreeGrafter"/>
</dbReference>
<dbReference type="GO" id="GO:0000793">
    <property type="term" value="C:condensed chromosome"/>
    <property type="evidence" value="ECO:0007669"/>
    <property type="project" value="TreeGrafter"/>
</dbReference>
<dbReference type="GO" id="GO:0044547">
    <property type="term" value="F:DNA topoisomerase binding"/>
    <property type="evidence" value="ECO:0007669"/>
    <property type="project" value="TreeGrafter"/>
</dbReference>
<proteinExistence type="predicted"/>
<dbReference type="Pfam" id="PF17906">
    <property type="entry name" value="HTH_48"/>
    <property type="match status" value="1"/>
</dbReference>
<keyword evidence="3" id="KW-1185">Reference proteome</keyword>
<dbReference type="GO" id="GO:0031297">
    <property type="term" value="P:replication fork processing"/>
    <property type="evidence" value="ECO:0007669"/>
    <property type="project" value="TreeGrafter"/>
</dbReference>
<evidence type="ECO:0000313" key="2">
    <source>
        <dbReference type="EMBL" id="GFS63101.1"/>
    </source>
</evidence>
<dbReference type="GO" id="GO:0035861">
    <property type="term" value="C:site of double-strand break"/>
    <property type="evidence" value="ECO:0007669"/>
    <property type="project" value="TreeGrafter"/>
</dbReference>
<dbReference type="GO" id="GO:0005634">
    <property type="term" value="C:nucleus"/>
    <property type="evidence" value="ECO:0007669"/>
    <property type="project" value="TreeGrafter"/>
</dbReference>
<dbReference type="InterPro" id="IPR052709">
    <property type="entry name" value="Transposase-MT_Hybrid"/>
</dbReference>
<dbReference type="GO" id="GO:0003697">
    <property type="term" value="F:single-stranded DNA binding"/>
    <property type="evidence" value="ECO:0007669"/>
    <property type="project" value="TreeGrafter"/>
</dbReference>
<name>A0A8X6IX27_9ARAC</name>
<organism evidence="2 3">
    <name type="scientific">Trichonephila inaurata madagascariensis</name>
    <dbReference type="NCBI Taxonomy" id="2747483"/>
    <lineage>
        <taxon>Eukaryota</taxon>
        <taxon>Metazoa</taxon>
        <taxon>Ecdysozoa</taxon>
        <taxon>Arthropoda</taxon>
        <taxon>Chelicerata</taxon>
        <taxon>Arachnida</taxon>
        <taxon>Araneae</taxon>
        <taxon>Araneomorphae</taxon>
        <taxon>Entelegynae</taxon>
        <taxon>Araneoidea</taxon>
        <taxon>Nephilidae</taxon>
        <taxon>Trichonephila</taxon>
        <taxon>Trichonephila inaurata</taxon>
    </lineage>
</organism>
<dbReference type="GO" id="GO:0042800">
    <property type="term" value="F:histone H3K4 methyltransferase activity"/>
    <property type="evidence" value="ECO:0007669"/>
    <property type="project" value="TreeGrafter"/>
</dbReference>
<dbReference type="GO" id="GO:0003690">
    <property type="term" value="F:double-stranded DNA binding"/>
    <property type="evidence" value="ECO:0007669"/>
    <property type="project" value="TreeGrafter"/>
</dbReference>
<dbReference type="AlphaFoldDB" id="A0A8X6IX27"/>
<dbReference type="InterPro" id="IPR041426">
    <property type="entry name" value="Mos1_HTH"/>
</dbReference>
<dbReference type="OrthoDB" id="6431778at2759"/>
<gene>
    <name evidence="2" type="ORF">TNIN_10601</name>
</gene>
<dbReference type="GO" id="GO:0046975">
    <property type="term" value="F:histone H3K36 methyltransferase activity"/>
    <property type="evidence" value="ECO:0007669"/>
    <property type="project" value="TreeGrafter"/>
</dbReference>
<dbReference type="GO" id="GO:0044774">
    <property type="term" value="P:mitotic DNA integrity checkpoint signaling"/>
    <property type="evidence" value="ECO:0007669"/>
    <property type="project" value="TreeGrafter"/>
</dbReference>
<dbReference type="Proteomes" id="UP000886998">
    <property type="component" value="Unassembled WGS sequence"/>
</dbReference>
<dbReference type="PANTHER" id="PTHR46060">
    <property type="entry name" value="MARINER MOS1 TRANSPOSASE-LIKE PROTEIN"/>
    <property type="match status" value="1"/>
</dbReference>
<protein>
    <recommendedName>
        <fullName evidence="1">Mos1 transposase HTH domain-containing protein</fullName>
    </recommendedName>
</protein>
<evidence type="ECO:0000313" key="3">
    <source>
        <dbReference type="Proteomes" id="UP000886998"/>
    </source>
</evidence>
<comment type="caution">
    <text evidence="2">The sequence shown here is derived from an EMBL/GenBank/DDBJ whole genome shotgun (WGS) entry which is preliminary data.</text>
</comment>
<dbReference type="GO" id="GO:0006303">
    <property type="term" value="P:double-strand break repair via nonhomologous end joining"/>
    <property type="evidence" value="ECO:0007669"/>
    <property type="project" value="TreeGrafter"/>
</dbReference>
<dbReference type="GO" id="GO:0000729">
    <property type="term" value="P:DNA double-strand break processing"/>
    <property type="evidence" value="ECO:0007669"/>
    <property type="project" value="TreeGrafter"/>
</dbReference>
<dbReference type="PANTHER" id="PTHR46060:SF2">
    <property type="entry name" value="HISTONE-LYSINE N-METHYLTRANSFERASE SETMAR"/>
    <property type="match status" value="1"/>
</dbReference>
<feature type="domain" description="Mos1 transposase HTH" evidence="1">
    <location>
        <begin position="22"/>
        <end position="70"/>
    </location>
</feature>
<accession>A0A8X6IX27</accession>
<dbReference type="GO" id="GO:0000014">
    <property type="term" value="F:single-stranded DNA endodeoxyribonuclease activity"/>
    <property type="evidence" value="ECO:0007669"/>
    <property type="project" value="TreeGrafter"/>
</dbReference>
<dbReference type="Gene3D" id="1.10.10.1450">
    <property type="match status" value="1"/>
</dbReference>